<reference evidence="5 6" key="1">
    <citation type="submission" date="2020-07" db="EMBL/GenBank/DDBJ databases">
        <title>Comparative genomics of pyrophilous fungi reveals a link between fire events and developmental genes.</title>
        <authorList>
            <consortium name="DOE Joint Genome Institute"/>
            <person name="Steindorff A.S."/>
            <person name="Carver A."/>
            <person name="Calhoun S."/>
            <person name="Stillman K."/>
            <person name="Liu H."/>
            <person name="Lipzen A."/>
            <person name="Pangilinan J."/>
            <person name="Labutti K."/>
            <person name="Bruns T.D."/>
            <person name="Grigoriev I.V."/>
        </authorList>
    </citation>
    <scope>NUCLEOTIDE SEQUENCE [LARGE SCALE GENOMIC DNA]</scope>
    <source>
        <strain evidence="5 6">CBS 144469</strain>
    </source>
</reference>
<protein>
    <recommendedName>
        <fullName evidence="7">TPR-like protein</fullName>
    </recommendedName>
</protein>
<dbReference type="EMBL" id="JACGCI010000035">
    <property type="protein sequence ID" value="KAF6754225.1"/>
    <property type="molecule type" value="Genomic_DNA"/>
</dbReference>
<evidence type="ECO:0000256" key="2">
    <source>
        <dbReference type="ARBA" id="ARBA00022803"/>
    </source>
</evidence>
<dbReference type="Gene3D" id="1.25.40.10">
    <property type="entry name" value="Tetratricopeptide repeat domain"/>
    <property type="match status" value="1"/>
</dbReference>
<proteinExistence type="predicted"/>
<evidence type="ECO:0000256" key="1">
    <source>
        <dbReference type="ARBA" id="ARBA00022737"/>
    </source>
</evidence>
<name>A0A8H6HWH9_9AGAR</name>
<keyword evidence="1" id="KW-0677">Repeat</keyword>
<dbReference type="InterPro" id="IPR047150">
    <property type="entry name" value="SGT"/>
</dbReference>
<dbReference type="GO" id="GO:0016020">
    <property type="term" value="C:membrane"/>
    <property type="evidence" value="ECO:0007669"/>
    <property type="project" value="TreeGrafter"/>
</dbReference>
<evidence type="ECO:0000313" key="5">
    <source>
        <dbReference type="EMBL" id="KAF6754225.1"/>
    </source>
</evidence>
<gene>
    <name evidence="5" type="ORF">DFP72DRAFT_899717</name>
</gene>
<dbReference type="GO" id="GO:0072380">
    <property type="term" value="C:TRC complex"/>
    <property type="evidence" value="ECO:0007669"/>
    <property type="project" value="TreeGrafter"/>
</dbReference>
<evidence type="ECO:0000256" key="4">
    <source>
        <dbReference type="SAM" id="MobiDB-lite"/>
    </source>
</evidence>
<sequence>MPSTNQAAIAESERLKALGNELYMKGEYDAAHHQFSEAIKKNPENAILYANRAAVLLATKQYLNAVYDCRKAVQLDPAYSKAWGRLATAQHALASYPNAVEAWKEALSSLPTSNLTPAQAAMKLQFKQGLAKSALAARADIETDLVVLQRGDGSSQDDGKQPWDMARKLTPRKEAEGRPTCVYLMNSALIGLKTAMDMLAQVQAKKDTRRGGEIITGPVKVIESFTNSSLTDDRVFHVTEGAQSWIKKMERQCYYENNVWKGWCTSGGPSFMKEDAVKRLRKEGWKGVRPALATTVRIWLFQANFRAHMFGQRDFAHEMYTNALDILEWGRKTWPNVPAEERGTMFEMSFIQGVKKAALLNMHSIVSSKGKDSPISLQELIDAAESLIEDVERNTLPQRATFPLSHILAHWLYPRAIALSTLGWCYLEQGIGNYPANLSDPAAPMTDDDEASLLSAAAECYLSASQYLPYDDEMRVKFLRKHLECLCAAGKPLRETLPVARQIREAGVPALEIWGAGPHLGDGLRENLREVREFEEKWEKEIREGRRGLDDVEAIGFLKKGVSNMVPVVIRDEDNGEEKEETSSRQ</sequence>
<dbReference type="InterPro" id="IPR019734">
    <property type="entry name" value="TPR_rpt"/>
</dbReference>
<keyword evidence="2 3" id="KW-0802">TPR repeat</keyword>
<evidence type="ECO:0000313" key="6">
    <source>
        <dbReference type="Proteomes" id="UP000521943"/>
    </source>
</evidence>
<dbReference type="PANTHER" id="PTHR45831:SF4">
    <property type="match status" value="1"/>
</dbReference>
<dbReference type="AlphaFoldDB" id="A0A8H6HWH9"/>
<dbReference type="GO" id="GO:0006620">
    <property type="term" value="P:post-translational protein targeting to endoplasmic reticulum membrane"/>
    <property type="evidence" value="ECO:0007669"/>
    <property type="project" value="TreeGrafter"/>
</dbReference>
<dbReference type="Pfam" id="PF13432">
    <property type="entry name" value="TPR_16"/>
    <property type="match status" value="1"/>
</dbReference>
<dbReference type="InterPro" id="IPR011990">
    <property type="entry name" value="TPR-like_helical_dom_sf"/>
</dbReference>
<feature type="region of interest" description="Disordered" evidence="4">
    <location>
        <begin position="151"/>
        <end position="171"/>
    </location>
</feature>
<dbReference type="GO" id="GO:0060090">
    <property type="term" value="F:molecular adaptor activity"/>
    <property type="evidence" value="ECO:0007669"/>
    <property type="project" value="TreeGrafter"/>
</dbReference>
<feature type="repeat" description="TPR" evidence="3">
    <location>
        <begin position="80"/>
        <end position="113"/>
    </location>
</feature>
<dbReference type="SMART" id="SM00028">
    <property type="entry name" value="TPR"/>
    <property type="match status" value="3"/>
</dbReference>
<dbReference type="PROSITE" id="PS50005">
    <property type="entry name" value="TPR"/>
    <property type="match status" value="2"/>
</dbReference>
<feature type="repeat" description="TPR" evidence="3">
    <location>
        <begin position="12"/>
        <end position="45"/>
    </location>
</feature>
<accession>A0A8H6HWH9</accession>
<keyword evidence="6" id="KW-1185">Reference proteome</keyword>
<dbReference type="Proteomes" id="UP000521943">
    <property type="component" value="Unassembled WGS sequence"/>
</dbReference>
<evidence type="ECO:0000256" key="3">
    <source>
        <dbReference type="PROSITE-ProRule" id="PRU00339"/>
    </source>
</evidence>
<organism evidence="5 6">
    <name type="scientific">Ephemerocybe angulata</name>
    <dbReference type="NCBI Taxonomy" id="980116"/>
    <lineage>
        <taxon>Eukaryota</taxon>
        <taxon>Fungi</taxon>
        <taxon>Dikarya</taxon>
        <taxon>Basidiomycota</taxon>
        <taxon>Agaricomycotina</taxon>
        <taxon>Agaricomycetes</taxon>
        <taxon>Agaricomycetidae</taxon>
        <taxon>Agaricales</taxon>
        <taxon>Agaricineae</taxon>
        <taxon>Psathyrellaceae</taxon>
        <taxon>Ephemerocybe</taxon>
    </lineage>
</organism>
<comment type="caution">
    <text evidence="5">The sequence shown here is derived from an EMBL/GenBank/DDBJ whole genome shotgun (WGS) entry which is preliminary data.</text>
</comment>
<evidence type="ECO:0008006" key="7">
    <source>
        <dbReference type="Google" id="ProtNLM"/>
    </source>
</evidence>
<dbReference type="SUPFAM" id="SSF48452">
    <property type="entry name" value="TPR-like"/>
    <property type="match status" value="1"/>
</dbReference>
<dbReference type="PANTHER" id="PTHR45831">
    <property type="entry name" value="LD24721P"/>
    <property type="match status" value="1"/>
</dbReference>
<feature type="compositionally biased region" description="Basic and acidic residues" evidence="4">
    <location>
        <begin position="157"/>
        <end position="171"/>
    </location>
</feature>
<dbReference type="OrthoDB" id="2423701at2759"/>